<dbReference type="PROSITE" id="PS50801">
    <property type="entry name" value="STAS"/>
    <property type="match status" value="1"/>
</dbReference>
<dbReference type="Gene3D" id="3.30.750.24">
    <property type="entry name" value="STAS domain"/>
    <property type="match status" value="1"/>
</dbReference>
<reference evidence="4 6" key="1">
    <citation type="submission" date="2018-04" db="EMBL/GenBank/DDBJ databases">
        <title>Subsurface microbial communities from deep shales in Ohio and West Virginia, USA.</title>
        <authorList>
            <person name="Wrighton K."/>
        </authorList>
    </citation>
    <scope>NUCLEOTIDE SEQUENCE [LARGE SCALE GENOMIC DNA]</scope>
    <source>
        <strain evidence="5 7">MSL 7</strain>
        <strain evidence="4 6">WC1</strain>
    </source>
</reference>
<comment type="caution">
    <text evidence="4">The sequence shown here is derived from an EMBL/GenBank/DDBJ whole genome shotgun (WGS) entry which is preliminary data.</text>
</comment>
<dbReference type="InterPro" id="IPR036513">
    <property type="entry name" value="STAS_dom_sf"/>
</dbReference>
<dbReference type="InterPro" id="IPR003658">
    <property type="entry name" value="Anti-sigma_ant"/>
</dbReference>
<evidence type="ECO:0000313" key="6">
    <source>
        <dbReference type="Proteomes" id="UP000244089"/>
    </source>
</evidence>
<dbReference type="AlphaFoldDB" id="A0A2T5RGD2"/>
<dbReference type="EMBL" id="SNXX01000012">
    <property type="protein sequence ID" value="TDP93524.1"/>
    <property type="molecule type" value="Genomic_DNA"/>
</dbReference>
<gene>
    <name evidence="5" type="ORF">C7957_1125</name>
    <name evidence="4" type="ORF">C8C76_1397</name>
</gene>
<evidence type="ECO:0000313" key="5">
    <source>
        <dbReference type="EMBL" id="TDP93524.1"/>
    </source>
</evidence>
<sequence>MLEESLELLVEKNTAVLKFDGEVIFDNSNQLKEEAKERLKGKTEVDKLIIDLSKVPYLDSSGVGVLLSLFKFMRTREGSLAIAEPNAKIRRVFDVTKMTEIIPVYMSLEEAVNQN</sequence>
<dbReference type="Proteomes" id="UP000295176">
    <property type="component" value="Unassembled WGS sequence"/>
</dbReference>
<organism evidence="4 6">
    <name type="scientific">Halanaerobium saccharolyticum</name>
    <dbReference type="NCBI Taxonomy" id="43595"/>
    <lineage>
        <taxon>Bacteria</taxon>
        <taxon>Bacillati</taxon>
        <taxon>Bacillota</taxon>
        <taxon>Clostridia</taxon>
        <taxon>Halanaerobiales</taxon>
        <taxon>Halanaerobiaceae</taxon>
        <taxon>Halanaerobium</taxon>
    </lineage>
</organism>
<name>A0A2T5RGD2_9FIRM</name>
<dbReference type="CDD" id="cd07043">
    <property type="entry name" value="STAS_anti-anti-sigma_factors"/>
    <property type="match status" value="1"/>
</dbReference>
<dbReference type="InterPro" id="IPR002645">
    <property type="entry name" value="STAS_dom"/>
</dbReference>
<evidence type="ECO:0000313" key="7">
    <source>
        <dbReference type="Proteomes" id="UP000295176"/>
    </source>
</evidence>
<dbReference type="Pfam" id="PF01740">
    <property type="entry name" value="STAS"/>
    <property type="match status" value="1"/>
</dbReference>
<dbReference type="NCBIfam" id="TIGR00377">
    <property type="entry name" value="ant_ant_sig"/>
    <property type="match status" value="1"/>
</dbReference>
<dbReference type="PANTHER" id="PTHR33495">
    <property type="entry name" value="ANTI-SIGMA FACTOR ANTAGONIST TM_1081-RELATED-RELATED"/>
    <property type="match status" value="1"/>
</dbReference>
<evidence type="ECO:0000313" key="4">
    <source>
        <dbReference type="EMBL" id="PTV93534.1"/>
    </source>
</evidence>
<evidence type="ECO:0000256" key="1">
    <source>
        <dbReference type="ARBA" id="ARBA00009013"/>
    </source>
</evidence>
<comment type="similarity">
    <text evidence="1 2">Belongs to the anti-sigma-factor antagonist family.</text>
</comment>
<dbReference type="Proteomes" id="UP000244089">
    <property type="component" value="Unassembled WGS sequence"/>
</dbReference>
<dbReference type="EMBL" id="QAXS01000039">
    <property type="protein sequence ID" value="PTV93534.1"/>
    <property type="molecule type" value="Genomic_DNA"/>
</dbReference>
<dbReference type="GO" id="GO:0043856">
    <property type="term" value="F:anti-sigma factor antagonist activity"/>
    <property type="evidence" value="ECO:0007669"/>
    <property type="project" value="InterPro"/>
</dbReference>
<proteinExistence type="inferred from homology"/>
<accession>A0A2T5RGD2</accession>
<dbReference type="SUPFAM" id="SSF52091">
    <property type="entry name" value="SpoIIaa-like"/>
    <property type="match status" value="1"/>
</dbReference>
<evidence type="ECO:0000256" key="2">
    <source>
        <dbReference type="RuleBase" id="RU003749"/>
    </source>
</evidence>
<protein>
    <recommendedName>
        <fullName evidence="2">Anti-sigma factor antagonist</fullName>
    </recommendedName>
</protein>
<evidence type="ECO:0000259" key="3">
    <source>
        <dbReference type="PROSITE" id="PS50801"/>
    </source>
</evidence>
<feature type="domain" description="STAS" evidence="3">
    <location>
        <begin position="4"/>
        <end position="115"/>
    </location>
</feature>
<dbReference type="PANTHER" id="PTHR33495:SF2">
    <property type="entry name" value="ANTI-SIGMA FACTOR ANTAGONIST TM_1081-RELATED"/>
    <property type="match status" value="1"/>
</dbReference>
<dbReference type="RefSeq" id="WP_181248223.1">
    <property type="nucleotide sequence ID" value="NZ_QAXS01000039.1"/>
</dbReference>